<dbReference type="NCBIfam" id="TIGR00644">
    <property type="entry name" value="recJ"/>
    <property type="match status" value="1"/>
</dbReference>
<evidence type="ECO:0000259" key="7">
    <source>
        <dbReference type="Pfam" id="PF02272"/>
    </source>
</evidence>
<dbReference type="Pfam" id="PF01368">
    <property type="entry name" value="DHH"/>
    <property type="match status" value="1"/>
</dbReference>
<dbReference type="InterPro" id="IPR003156">
    <property type="entry name" value="DHHA1_dom"/>
</dbReference>
<evidence type="ECO:0000256" key="5">
    <source>
        <dbReference type="ARBA" id="ARBA00022839"/>
    </source>
</evidence>
<proteinExistence type="inferred from homology"/>
<gene>
    <name evidence="9" type="primary">recJ</name>
    <name evidence="9" type="ORF">FMM80_20670</name>
</gene>
<keyword evidence="3" id="KW-0540">Nuclease</keyword>
<dbReference type="PANTHER" id="PTHR30255">
    <property type="entry name" value="SINGLE-STRANDED-DNA-SPECIFIC EXONUCLEASE RECJ"/>
    <property type="match status" value="1"/>
</dbReference>
<evidence type="ECO:0000256" key="2">
    <source>
        <dbReference type="ARBA" id="ARBA00019841"/>
    </source>
</evidence>
<dbReference type="AlphaFoldDB" id="A0A9X5CDP3"/>
<dbReference type="InterPro" id="IPR051673">
    <property type="entry name" value="SSDNA_exonuclease_RecJ"/>
</dbReference>
<dbReference type="SUPFAM" id="SSF64182">
    <property type="entry name" value="DHH phosphoesterases"/>
    <property type="match status" value="1"/>
</dbReference>
<keyword evidence="5 9" id="KW-0269">Exonuclease</keyword>
<dbReference type="Pfam" id="PF02272">
    <property type="entry name" value="DHHA1"/>
    <property type="match status" value="1"/>
</dbReference>
<evidence type="ECO:0000256" key="1">
    <source>
        <dbReference type="ARBA" id="ARBA00005915"/>
    </source>
</evidence>
<evidence type="ECO:0000313" key="10">
    <source>
        <dbReference type="Proteomes" id="UP000474104"/>
    </source>
</evidence>
<protein>
    <recommendedName>
        <fullName evidence="2">Single-stranded-DNA-specific exonuclease RecJ</fullName>
    </recommendedName>
</protein>
<comment type="caution">
    <text evidence="9">The sequence shown here is derived from an EMBL/GenBank/DDBJ whole genome shotgun (WGS) entry which is preliminary data.</text>
</comment>
<reference evidence="9 10" key="1">
    <citation type="submission" date="2019-07" db="EMBL/GenBank/DDBJ databases">
        <title>Draft genome sequences of 15 bacterial species constituting the stable defined intestinal microbiota of the GM15 gnotobiotic mouse model.</title>
        <authorList>
            <person name="Elie C."/>
            <person name="Mathieu A."/>
            <person name="Saliou A."/>
            <person name="Darnaud M."/>
            <person name="Leulier F."/>
            <person name="Tamellini A."/>
        </authorList>
    </citation>
    <scope>NUCLEOTIDE SEQUENCE [LARGE SCALE GENOMIC DNA]</scope>
    <source>
        <strain evidence="10">ASF 502</strain>
    </source>
</reference>
<dbReference type="PANTHER" id="PTHR30255:SF2">
    <property type="entry name" value="SINGLE-STRANDED-DNA-SPECIFIC EXONUCLEASE RECJ"/>
    <property type="match status" value="1"/>
</dbReference>
<dbReference type="Gene3D" id="3.90.1640.30">
    <property type="match status" value="1"/>
</dbReference>
<dbReference type="InterPro" id="IPR001667">
    <property type="entry name" value="DDH_dom"/>
</dbReference>
<dbReference type="Proteomes" id="UP000474104">
    <property type="component" value="Unassembled WGS sequence"/>
</dbReference>
<feature type="domain" description="DDH" evidence="6">
    <location>
        <begin position="77"/>
        <end position="234"/>
    </location>
</feature>
<dbReference type="EMBL" id="VIRB01000128">
    <property type="protein sequence ID" value="NDO70932.1"/>
    <property type="molecule type" value="Genomic_DNA"/>
</dbReference>
<dbReference type="InterPro" id="IPR004610">
    <property type="entry name" value="RecJ"/>
</dbReference>
<evidence type="ECO:0000313" key="9">
    <source>
        <dbReference type="EMBL" id="NDO70932.1"/>
    </source>
</evidence>
<dbReference type="GO" id="GO:0003676">
    <property type="term" value="F:nucleic acid binding"/>
    <property type="evidence" value="ECO:0007669"/>
    <property type="project" value="InterPro"/>
</dbReference>
<accession>A0A9X5CDP3</accession>
<feature type="domain" description="RecJ OB" evidence="8">
    <location>
        <begin position="460"/>
        <end position="566"/>
    </location>
</feature>
<dbReference type="OrthoDB" id="9809852at2"/>
<sequence>MEKWFVTMKKADFNGIAARYHISPILARLIRNRDVVEDAQIEKYLNGTLSDLHDGMQMKDMDRAVEILREKIGKHARIRVIGDYDIDGVNASYILQDGLSGLGADVDTDIPDRIRDGFGLNRMLIDKALEDGIDTIITCDNGIAAWDEISYGKEQGLTIVVTDHHEIPYLETEEGRQYQLPPADAVVDPHRPDCGYPFPGLCGAAVAYKLVEALYRAMEADSSRIGRLMEHVAIATVGDVMDLCGENRIFVKAGLEMLKHTQNEGLKALIECTGVPVERLSAYHIGFVLGPCINASGRLDTAKRALALLNAKDPEEAARLAEELKELNDSRKELTEQGVEQAVEMIEQSSLKEDRVLVVYLPDCHESIAGIIAGRIRERYYRPVFVLTSAEEGVKGSGRSIENYHMFEEMCRCRELFTKFGGHKLAAGLSLKEEHVEEFRRRINELATLTEEDLTEKVSIDMQLPIAYLSQKLVEELERLEPFGKGNTKPLFAEKNLRVISPRILGKNQNVLKFQVEDARGLRMNAVYFGDVRACMEYMEQKKRMSFTYYPTVNEYMGRRSLQITVVNYQ</sequence>
<dbReference type="InterPro" id="IPR041122">
    <property type="entry name" value="RecJ_OB"/>
</dbReference>
<evidence type="ECO:0000259" key="8">
    <source>
        <dbReference type="Pfam" id="PF17768"/>
    </source>
</evidence>
<dbReference type="Pfam" id="PF17768">
    <property type="entry name" value="RecJ_OB"/>
    <property type="match status" value="1"/>
</dbReference>
<evidence type="ECO:0000256" key="3">
    <source>
        <dbReference type="ARBA" id="ARBA00022722"/>
    </source>
</evidence>
<feature type="domain" description="DHHA1" evidence="7">
    <location>
        <begin position="354"/>
        <end position="446"/>
    </location>
</feature>
<dbReference type="GO" id="GO:0006281">
    <property type="term" value="P:DNA repair"/>
    <property type="evidence" value="ECO:0007669"/>
    <property type="project" value="InterPro"/>
</dbReference>
<dbReference type="Gene3D" id="3.10.310.30">
    <property type="match status" value="1"/>
</dbReference>
<organism evidence="9 10">
    <name type="scientific">Schaedlerella arabinosiphila</name>
    <dbReference type="NCBI Taxonomy" id="2044587"/>
    <lineage>
        <taxon>Bacteria</taxon>
        <taxon>Bacillati</taxon>
        <taxon>Bacillota</taxon>
        <taxon>Clostridia</taxon>
        <taxon>Lachnospirales</taxon>
        <taxon>Lachnospiraceae</taxon>
        <taxon>Schaedlerella</taxon>
    </lineage>
</organism>
<name>A0A9X5CDP3_9FIRM</name>
<dbReference type="GO" id="GO:0006310">
    <property type="term" value="P:DNA recombination"/>
    <property type="evidence" value="ECO:0007669"/>
    <property type="project" value="InterPro"/>
</dbReference>
<evidence type="ECO:0000259" key="6">
    <source>
        <dbReference type="Pfam" id="PF01368"/>
    </source>
</evidence>
<dbReference type="InterPro" id="IPR038763">
    <property type="entry name" value="DHH_sf"/>
</dbReference>
<keyword evidence="4" id="KW-0378">Hydrolase</keyword>
<dbReference type="RefSeq" id="WP_004079501.1">
    <property type="nucleotide sequence ID" value="NZ_VIRB01000128.1"/>
</dbReference>
<comment type="similarity">
    <text evidence="1">Belongs to the RecJ family.</text>
</comment>
<evidence type="ECO:0000256" key="4">
    <source>
        <dbReference type="ARBA" id="ARBA00022801"/>
    </source>
</evidence>
<dbReference type="GO" id="GO:0008409">
    <property type="term" value="F:5'-3' exonuclease activity"/>
    <property type="evidence" value="ECO:0007669"/>
    <property type="project" value="InterPro"/>
</dbReference>